<gene>
    <name evidence="4" type="primary">LY9</name>
    <name evidence="4" type="ORF">AMEX_G27697</name>
</gene>
<reference evidence="4 5" key="1">
    <citation type="submission" date="2021-07" db="EMBL/GenBank/DDBJ databases">
        <authorList>
            <person name="Imarazene B."/>
            <person name="Zahm M."/>
            <person name="Klopp C."/>
            <person name="Cabau C."/>
            <person name="Beille S."/>
            <person name="Jouanno E."/>
            <person name="Castinel A."/>
            <person name="Lluch J."/>
            <person name="Gil L."/>
            <person name="Kuchtly C."/>
            <person name="Lopez Roques C."/>
            <person name="Donnadieu C."/>
            <person name="Parrinello H."/>
            <person name="Journot L."/>
            <person name="Du K."/>
            <person name="Schartl M."/>
            <person name="Retaux S."/>
            <person name="Guiguen Y."/>
        </authorList>
    </citation>
    <scope>NUCLEOTIDE SEQUENCE [LARGE SCALE GENOMIC DNA]</scope>
    <source>
        <strain evidence="4">Pach_M1</strain>
        <tissue evidence="4">Testis</tissue>
    </source>
</reference>
<dbReference type="PANTHER" id="PTHR21063:SF4">
    <property type="entry name" value="CD48 ANTIGEN-RELATED"/>
    <property type="match status" value="1"/>
</dbReference>
<dbReference type="InterPro" id="IPR036179">
    <property type="entry name" value="Ig-like_dom_sf"/>
</dbReference>
<sequence length="270" mass="30128">MTYSTLFIALIFIIDVRAAAVGDEEETVEASEGETVTLKTDWTEIKRDDIILWTFGTEGTRIARLFNNEIFTDYDEKFRDRLQLNSLTGSLIISNIRTTDTGLYKVQFSSEYTSNKHFSVTVYATLPVPNITCWSPQSWSESRRSSTGCSVVCSVKNGFRVTLSWYNRSHRLSSISDPDKSILSLPLETEHCDKNIYSCVAANPIINQTVQLNPATHCSCPGMDCPSVRCCDSVEMMVRLVLSALVGVATVAILLYHFTSRRATANTANC</sequence>
<keyword evidence="2" id="KW-0732">Signal</keyword>
<evidence type="ECO:0000313" key="4">
    <source>
        <dbReference type="EMBL" id="KAG9260038.1"/>
    </source>
</evidence>
<feature type="signal peptide" evidence="2">
    <location>
        <begin position="1"/>
        <end position="18"/>
    </location>
</feature>
<keyword evidence="1" id="KW-1133">Transmembrane helix</keyword>
<comment type="caution">
    <text evidence="4">The sequence shown here is derived from an EMBL/GenBank/DDBJ whole genome shotgun (WGS) entry which is preliminary data.</text>
</comment>
<dbReference type="Proteomes" id="UP000752171">
    <property type="component" value="Unassembled WGS sequence"/>
</dbReference>
<dbReference type="InterPro" id="IPR007110">
    <property type="entry name" value="Ig-like_dom"/>
</dbReference>
<dbReference type="EMBL" id="JAICCE010000025">
    <property type="protein sequence ID" value="KAG9260038.1"/>
    <property type="molecule type" value="Genomic_DNA"/>
</dbReference>
<dbReference type="AlphaFoldDB" id="A0A8T2KLI0"/>
<feature type="chain" id="PRO_5035831944" evidence="2">
    <location>
        <begin position="19"/>
        <end position="270"/>
    </location>
</feature>
<dbReference type="Pfam" id="PF07686">
    <property type="entry name" value="V-set"/>
    <property type="match status" value="1"/>
</dbReference>
<protein>
    <submittedName>
        <fullName evidence="4">SLAM family member 5-like</fullName>
    </submittedName>
</protein>
<feature type="domain" description="Ig-like" evidence="3">
    <location>
        <begin position="129"/>
        <end position="211"/>
    </location>
</feature>
<proteinExistence type="predicted"/>
<organism evidence="4 5">
    <name type="scientific">Astyanax mexicanus</name>
    <name type="common">Blind cave fish</name>
    <name type="synonym">Astyanax fasciatus mexicanus</name>
    <dbReference type="NCBI Taxonomy" id="7994"/>
    <lineage>
        <taxon>Eukaryota</taxon>
        <taxon>Metazoa</taxon>
        <taxon>Chordata</taxon>
        <taxon>Craniata</taxon>
        <taxon>Vertebrata</taxon>
        <taxon>Euteleostomi</taxon>
        <taxon>Actinopterygii</taxon>
        <taxon>Neopterygii</taxon>
        <taxon>Teleostei</taxon>
        <taxon>Ostariophysi</taxon>
        <taxon>Characiformes</taxon>
        <taxon>Characoidei</taxon>
        <taxon>Acestrorhamphidae</taxon>
        <taxon>Acestrorhamphinae</taxon>
        <taxon>Astyanax</taxon>
    </lineage>
</organism>
<dbReference type="PANTHER" id="PTHR21063">
    <property type="entry name" value="LFA-3"/>
    <property type="match status" value="1"/>
</dbReference>
<keyword evidence="1" id="KW-0472">Membrane</keyword>
<dbReference type="InterPro" id="IPR013106">
    <property type="entry name" value="Ig_V-set"/>
</dbReference>
<keyword evidence="1" id="KW-0812">Transmembrane</keyword>
<evidence type="ECO:0000313" key="5">
    <source>
        <dbReference type="Proteomes" id="UP000752171"/>
    </source>
</evidence>
<evidence type="ECO:0000256" key="2">
    <source>
        <dbReference type="SAM" id="SignalP"/>
    </source>
</evidence>
<dbReference type="PROSITE" id="PS50835">
    <property type="entry name" value="IG_LIKE"/>
    <property type="match status" value="1"/>
</dbReference>
<dbReference type="InterPro" id="IPR013783">
    <property type="entry name" value="Ig-like_fold"/>
</dbReference>
<dbReference type="Gene3D" id="2.60.40.10">
    <property type="entry name" value="Immunoglobulins"/>
    <property type="match status" value="2"/>
</dbReference>
<feature type="transmembrane region" description="Helical" evidence="1">
    <location>
        <begin position="236"/>
        <end position="256"/>
    </location>
</feature>
<evidence type="ECO:0000259" key="3">
    <source>
        <dbReference type="PROSITE" id="PS50835"/>
    </source>
</evidence>
<name>A0A8T2KLI0_ASTMX</name>
<evidence type="ECO:0000256" key="1">
    <source>
        <dbReference type="SAM" id="Phobius"/>
    </source>
</evidence>
<accession>A0A8T2KLI0</accession>
<dbReference type="SUPFAM" id="SSF48726">
    <property type="entry name" value="Immunoglobulin"/>
    <property type="match status" value="1"/>
</dbReference>